<organism evidence="1 2">
    <name type="scientific">Tropilaelaps mercedesae</name>
    <dbReference type="NCBI Taxonomy" id="418985"/>
    <lineage>
        <taxon>Eukaryota</taxon>
        <taxon>Metazoa</taxon>
        <taxon>Ecdysozoa</taxon>
        <taxon>Arthropoda</taxon>
        <taxon>Chelicerata</taxon>
        <taxon>Arachnida</taxon>
        <taxon>Acari</taxon>
        <taxon>Parasitiformes</taxon>
        <taxon>Mesostigmata</taxon>
        <taxon>Gamasina</taxon>
        <taxon>Dermanyssoidea</taxon>
        <taxon>Laelapidae</taxon>
        <taxon>Tropilaelaps</taxon>
    </lineage>
</organism>
<reference evidence="1 2" key="1">
    <citation type="journal article" date="2017" name="Gigascience">
        <title>Draft genome of the honey bee ectoparasitic mite, Tropilaelaps mercedesae, is shaped by the parasitic life history.</title>
        <authorList>
            <person name="Dong X."/>
            <person name="Armstrong S.D."/>
            <person name="Xia D."/>
            <person name="Makepeace B.L."/>
            <person name="Darby A.C."/>
            <person name="Kadowaki T."/>
        </authorList>
    </citation>
    <scope>NUCLEOTIDE SEQUENCE [LARGE SCALE GENOMIC DNA]</scope>
    <source>
        <strain evidence="1">Wuxi-XJTLU</strain>
    </source>
</reference>
<keyword evidence="2" id="KW-1185">Reference proteome</keyword>
<comment type="caution">
    <text evidence="1">The sequence shown here is derived from an EMBL/GenBank/DDBJ whole genome shotgun (WGS) entry which is preliminary data.</text>
</comment>
<dbReference type="InParanoid" id="A0A1V9XVL9"/>
<protein>
    <submittedName>
        <fullName evidence="1">Uncharacterized protein</fullName>
    </submittedName>
</protein>
<proteinExistence type="predicted"/>
<evidence type="ECO:0000313" key="1">
    <source>
        <dbReference type="EMBL" id="OQR77535.1"/>
    </source>
</evidence>
<evidence type="ECO:0000313" key="2">
    <source>
        <dbReference type="Proteomes" id="UP000192247"/>
    </source>
</evidence>
<accession>A0A1V9XVL9</accession>
<dbReference type="EMBL" id="MNPL01003409">
    <property type="protein sequence ID" value="OQR77535.1"/>
    <property type="molecule type" value="Genomic_DNA"/>
</dbReference>
<gene>
    <name evidence="1" type="ORF">BIW11_02895</name>
</gene>
<name>A0A1V9XVL9_9ACAR</name>
<dbReference type="AlphaFoldDB" id="A0A1V9XVL9"/>
<dbReference type="Proteomes" id="UP000192247">
    <property type="component" value="Unassembled WGS sequence"/>
</dbReference>
<sequence>MTLIRLTKYLLKITTARGHPAQKGQTRTTNAAYAIGFSLAKLC</sequence>